<dbReference type="GO" id="GO:0005829">
    <property type="term" value="C:cytosol"/>
    <property type="evidence" value="ECO:0007669"/>
    <property type="project" value="TreeGrafter"/>
</dbReference>
<keyword evidence="4" id="KW-0067">ATP-binding</keyword>
<dbReference type="InterPro" id="IPR001763">
    <property type="entry name" value="Rhodanese-like_dom"/>
</dbReference>
<dbReference type="EMBL" id="FUYZ01000001">
    <property type="protein sequence ID" value="SKB61049.1"/>
    <property type="molecule type" value="Genomic_DNA"/>
</dbReference>
<evidence type="ECO:0000256" key="12">
    <source>
        <dbReference type="ARBA" id="ARBA00078531"/>
    </source>
</evidence>
<evidence type="ECO:0000256" key="3">
    <source>
        <dbReference type="ARBA" id="ARBA00022741"/>
    </source>
</evidence>
<dbReference type="CDD" id="cd00757">
    <property type="entry name" value="ThiF_MoeB_HesA_family"/>
    <property type="match status" value="1"/>
</dbReference>
<dbReference type="RefSeq" id="WP_079665522.1">
    <property type="nucleotide sequence ID" value="NZ_FUYZ01000001.1"/>
</dbReference>
<organism evidence="14 15">
    <name type="scientific">Soonwooa buanensis</name>
    <dbReference type="NCBI Taxonomy" id="619805"/>
    <lineage>
        <taxon>Bacteria</taxon>
        <taxon>Pseudomonadati</taxon>
        <taxon>Bacteroidota</taxon>
        <taxon>Flavobacteriia</taxon>
        <taxon>Flavobacteriales</taxon>
        <taxon>Weeksellaceae</taxon>
        <taxon>Chryseobacterium group</taxon>
        <taxon>Soonwooa</taxon>
    </lineage>
</organism>
<dbReference type="OrthoDB" id="9804286at2"/>
<name>A0A1T5CNM1_9FLAO</name>
<dbReference type="GO" id="GO:0005524">
    <property type="term" value="F:ATP binding"/>
    <property type="evidence" value="ECO:0007669"/>
    <property type="project" value="UniProtKB-KW"/>
</dbReference>
<dbReference type="Gene3D" id="3.40.250.10">
    <property type="entry name" value="Rhodanese-like domain"/>
    <property type="match status" value="1"/>
</dbReference>
<dbReference type="Pfam" id="PF00581">
    <property type="entry name" value="Rhodanese"/>
    <property type="match status" value="1"/>
</dbReference>
<dbReference type="SUPFAM" id="SSF69572">
    <property type="entry name" value="Activating enzymes of the ubiquitin-like proteins"/>
    <property type="match status" value="1"/>
</dbReference>
<dbReference type="InterPro" id="IPR045886">
    <property type="entry name" value="ThiF/MoeB/HesA"/>
</dbReference>
<keyword evidence="14" id="KW-0548">Nucleotidyltransferase</keyword>
<feature type="domain" description="Rhodanese" evidence="13">
    <location>
        <begin position="265"/>
        <end position="344"/>
    </location>
</feature>
<evidence type="ECO:0000313" key="15">
    <source>
        <dbReference type="Proteomes" id="UP000191112"/>
    </source>
</evidence>
<dbReference type="Gene3D" id="3.40.50.720">
    <property type="entry name" value="NAD(P)-binding Rossmann-like Domain"/>
    <property type="match status" value="1"/>
</dbReference>
<evidence type="ECO:0000256" key="6">
    <source>
        <dbReference type="ARBA" id="ARBA00055169"/>
    </source>
</evidence>
<dbReference type="PANTHER" id="PTHR10953:SF102">
    <property type="entry name" value="ADENYLYLTRANSFERASE AND SULFURTRANSFERASE MOCS3"/>
    <property type="match status" value="1"/>
</dbReference>
<dbReference type="EC" id="2.7.7.80" evidence="8"/>
<dbReference type="Pfam" id="PF00899">
    <property type="entry name" value="ThiF"/>
    <property type="match status" value="1"/>
</dbReference>
<proteinExistence type="inferred from homology"/>
<dbReference type="InterPro" id="IPR000594">
    <property type="entry name" value="ThiF_NAD_FAD-bd"/>
</dbReference>
<dbReference type="PROSITE" id="PS50206">
    <property type="entry name" value="RHODANESE_3"/>
    <property type="match status" value="1"/>
</dbReference>
<dbReference type="InterPro" id="IPR036873">
    <property type="entry name" value="Rhodanese-like_dom_sf"/>
</dbReference>
<evidence type="ECO:0000256" key="1">
    <source>
        <dbReference type="ARBA" id="ARBA00009919"/>
    </source>
</evidence>
<evidence type="ECO:0000256" key="10">
    <source>
        <dbReference type="ARBA" id="ARBA00075110"/>
    </source>
</evidence>
<keyword evidence="3" id="KW-0547">Nucleotide-binding</keyword>
<protein>
    <recommendedName>
        <fullName evidence="9">Molybdopterin-synthase adenylyltransferase</fullName>
        <ecNumber evidence="8">2.7.7.80</ecNumber>
    </recommendedName>
    <alternativeName>
        <fullName evidence="12">MoaD protein adenylase</fullName>
    </alternativeName>
    <alternativeName>
        <fullName evidence="10">Molybdopterin-converting factor subunit 1 adenylase</fullName>
    </alternativeName>
    <alternativeName>
        <fullName evidence="11">Sulfur carrier protein MoaD adenylyltransferase</fullName>
    </alternativeName>
</protein>
<comment type="similarity">
    <text evidence="1">Belongs to the HesA/MoeB/ThiF family.</text>
</comment>
<dbReference type="FunFam" id="3.40.50.720:FF:000033">
    <property type="entry name" value="Adenylyltransferase and sulfurtransferase MOCS3"/>
    <property type="match status" value="1"/>
</dbReference>
<dbReference type="STRING" id="619805.SAMN05660477_00207"/>
<comment type="function">
    <text evidence="6">Catalyzes the adenylation by ATP of the carboxyl group of the C-terminal glycine of sulfur carrier protein MoaD.</text>
</comment>
<evidence type="ECO:0000313" key="14">
    <source>
        <dbReference type="EMBL" id="SKB61049.1"/>
    </source>
</evidence>
<keyword evidence="2 14" id="KW-0808">Transferase</keyword>
<evidence type="ECO:0000256" key="9">
    <source>
        <dbReference type="ARBA" id="ARBA00073635"/>
    </source>
</evidence>
<comment type="catalytic activity">
    <reaction evidence="5">
        <text>[molybdopterin-synthase sulfur-carrier protein]-C-terminal Gly-Gly + ATP + H(+) = [molybdopterin-synthase sulfur-carrier protein]-C-terminal Gly-Gly-AMP + diphosphate</text>
        <dbReference type="Rhea" id="RHEA:43616"/>
        <dbReference type="Rhea" id="RHEA-COMP:12159"/>
        <dbReference type="Rhea" id="RHEA-COMP:12202"/>
        <dbReference type="ChEBI" id="CHEBI:15378"/>
        <dbReference type="ChEBI" id="CHEBI:30616"/>
        <dbReference type="ChEBI" id="CHEBI:33019"/>
        <dbReference type="ChEBI" id="CHEBI:90618"/>
        <dbReference type="ChEBI" id="CHEBI:90778"/>
        <dbReference type="EC" id="2.7.7.80"/>
    </reaction>
</comment>
<keyword evidence="15" id="KW-1185">Reference proteome</keyword>
<evidence type="ECO:0000256" key="4">
    <source>
        <dbReference type="ARBA" id="ARBA00022840"/>
    </source>
</evidence>
<reference evidence="14 15" key="1">
    <citation type="submission" date="2017-02" db="EMBL/GenBank/DDBJ databases">
        <authorList>
            <person name="Peterson S.W."/>
        </authorList>
    </citation>
    <scope>NUCLEOTIDE SEQUENCE [LARGE SCALE GENOMIC DNA]</scope>
    <source>
        <strain evidence="14 15">DSM 22323</strain>
    </source>
</reference>
<dbReference type="GO" id="GO:0008641">
    <property type="term" value="F:ubiquitin-like modifier activating enzyme activity"/>
    <property type="evidence" value="ECO:0007669"/>
    <property type="project" value="InterPro"/>
</dbReference>
<dbReference type="InterPro" id="IPR035985">
    <property type="entry name" value="Ubiquitin-activating_enz"/>
</dbReference>
<sequence length="344" mass="37700">MEEQFSRYQCQMALPGFGIEAQKRLQNAKVLVVGIGGLGCPSSQYLAASGIGTLAIVDDDVVSLSNLHRQILYTPEDVGKPKVEVAAKRLQAQNPSITIIPINQRVTSDNVMDLIADYDLVIEGTDNFETKYLLNDACVLAGKALVYGAIYQYEGQVSIWNVQQADGSFSANYRDVFPDVEAVQVPNCAEGGVIPSLAGIVGCMQANEAIKYLTQSKDLLADKLWMVNMLMGKTQIIKLRKSNAIEIKALVETIPIMSFNEFNTKKDQLEIIDVREISEHEASNLGGKNIPLSELENRLSEITPDKTILCYCASGKRSTVAVGILKKHFPNISIFSLKNGMSAY</sequence>
<dbReference type="CDD" id="cd00158">
    <property type="entry name" value="RHOD"/>
    <property type="match status" value="1"/>
</dbReference>
<evidence type="ECO:0000256" key="11">
    <source>
        <dbReference type="ARBA" id="ARBA00075328"/>
    </source>
</evidence>
<evidence type="ECO:0000256" key="2">
    <source>
        <dbReference type="ARBA" id="ARBA00022679"/>
    </source>
</evidence>
<evidence type="ECO:0000259" key="13">
    <source>
        <dbReference type="PROSITE" id="PS50206"/>
    </source>
</evidence>
<gene>
    <name evidence="14" type="ORF">SAMN05660477_00207</name>
</gene>
<evidence type="ECO:0000256" key="7">
    <source>
        <dbReference type="ARBA" id="ARBA00063809"/>
    </source>
</evidence>
<dbReference type="PANTHER" id="PTHR10953">
    <property type="entry name" value="UBIQUITIN-ACTIVATING ENZYME E1"/>
    <property type="match status" value="1"/>
</dbReference>
<accession>A0A1T5CNM1</accession>
<dbReference type="GO" id="GO:0004792">
    <property type="term" value="F:thiosulfate-cyanide sulfurtransferase activity"/>
    <property type="evidence" value="ECO:0007669"/>
    <property type="project" value="TreeGrafter"/>
</dbReference>
<dbReference type="GO" id="GO:0061605">
    <property type="term" value="F:molybdopterin-synthase adenylyltransferase activity"/>
    <property type="evidence" value="ECO:0007669"/>
    <property type="project" value="UniProtKB-EC"/>
</dbReference>
<dbReference type="AlphaFoldDB" id="A0A1T5CNM1"/>
<comment type="subunit">
    <text evidence="7">Homodimer. Forms a stable heterotetrameric complex of 2 MoeB and 2 MoaD during adenylation of MoaD.</text>
</comment>
<dbReference type="GO" id="GO:0008146">
    <property type="term" value="F:sulfotransferase activity"/>
    <property type="evidence" value="ECO:0007669"/>
    <property type="project" value="TreeGrafter"/>
</dbReference>
<dbReference type="Proteomes" id="UP000191112">
    <property type="component" value="Unassembled WGS sequence"/>
</dbReference>
<evidence type="ECO:0000256" key="5">
    <source>
        <dbReference type="ARBA" id="ARBA00052218"/>
    </source>
</evidence>
<evidence type="ECO:0000256" key="8">
    <source>
        <dbReference type="ARBA" id="ARBA00066884"/>
    </source>
</evidence>